<reference evidence="2" key="1">
    <citation type="submission" date="2022-11" db="UniProtKB">
        <authorList>
            <consortium name="WormBaseParasite"/>
        </authorList>
    </citation>
    <scope>IDENTIFICATION</scope>
</reference>
<evidence type="ECO:0000313" key="2">
    <source>
        <dbReference type="WBParaSite" id="PS1159_v2.g5332.t1"/>
    </source>
</evidence>
<organism evidence="1 2">
    <name type="scientific">Panagrolaimus sp. PS1159</name>
    <dbReference type="NCBI Taxonomy" id="55785"/>
    <lineage>
        <taxon>Eukaryota</taxon>
        <taxon>Metazoa</taxon>
        <taxon>Ecdysozoa</taxon>
        <taxon>Nematoda</taxon>
        <taxon>Chromadorea</taxon>
        <taxon>Rhabditida</taxon>
        <taxon>Tylenchina</taxon>
        <taxon>Panagrolaimomorpha</taxon>
        <taxon>Panagrolaimoidea</taxon>
        <taxon>Panagrolaimidae</taxon>
        <taxon>Panagrolaimus</taxon>
    </lineage>
</organism>
<evidence type="ECO:0000313" key="1">
    <source>
        <dbReference type="Proteomes" id="UP000887580"/>
    </source>
</evidence>
<sequence>MVDRIFGELDVLSDAIKDRKNDYLQKIQQTPPPWTEIQKVSFNARVQRLQKDLDTWDEHIGKIRSKANSMRNDDSDKAVLFFRMDSFNRLHQKLIDDITMIVLEGNGYLALNGEPVSLNATAAARNEGTVTVPHINLPKFNGDYLKWYPFWQRFEHAVHSKAYPKIEKLISLLGFLEGRALEEVEGFTVSEENYDTVVETLVNCFGKKPLIIKELQTKLRNIKSATSSPESLRTSVNLICNLCRQLQNLGVNVDNYSMKMDVIDKLPYHEKEELNWLLVSEPETATIEELMKRMKDMALRAELAPKYKTQNYFEGRLESASDSYNIEPHILKPNELGNNNKCNLCDGYHLTSNCKKFISPEEKIKELRKRNYCTNCSRKNHDTRSCNAKLKCNICEGNHYPYLCTTKNFSTAFVSVGKKQGSLLTKEVTIVNPVTKETAEIVVIFDSGTQQSYISNKLIDKLKLIQKEKLHIIGFNGKKSYYNSSLVKFQIKTIDGCKEIFANSTQNITATVPVTAMVKDNSTVYKKPDILIGMDYFLDIINSFEKRGDNLYIVNSSVGQIVCKNTPKLHSVMVTSLANEKLPNFDKDKTESKTQYINRETAAKDVSDKSSKAKEIQTSKNLNDEKKCHQNSKKLNSQYNKKVNDINDVKKVTTDTDVIFDYPLCHPWKPRLSNDDSNQLKLESSQQPQLLNAG</sequence>
<proteinExistence type="predicted"/>
<name>A0AC35GHM8_9BILA</name>
<dbReference type="Proteomes" id="UP000887580">
    <property type="component" value="Unplaced"/>
</dbReference>
<accession>A0AC35GHM8</accession>
<dbReference type="WBParaSite" id="PS1159_v2.g5332.t1">
    <property type="protein sequence ID" value="PS1159_v2.g5332.t1"/>
    <property type="gene ID" value="PS1159_v2.g5332"/>
</dbReference>
<protein>
    <submittedName>
        <fullName evidence="2">Peptidase aspartic putative domain-containing protein</fullName>
    </submittedName>
</protein>